<accession>A0AAN6TKC9</accession>
<comment type="caution">
    <text evidence="2">The sequence shown here is derived from an EMBL/GenBank/DDBJ whole genome shotgun (WGS) entry which is preliminary data.</text>
</comment>
<evidence type="ECO:0000259" key="1">
    <source>
        <dbReference type="PROSITE" id="PS50206"/>
    </source>
</evidence>
<organism evidence="2 3">
    <name type="scientific">Canariomyces notabilis</name>
    <dbReference type="NCBI Taxonomy" id="2074819"/>
    <lineage>
        <taxon>Eukaryota</taxon>
        <taxon>Fungi</taxon>
        <taxon>Dikarya</taxon>
        <taxon>Ascomycota</taxon>
        <taxon>Pezizomycotina</taxon>
        <taxon>Sordariomycetes</taxon>
        <taxon>Sordariomycetidae</taxon>
        <taxon>Sordariales</taxon>
        <taxon>Chaetomiaceae</taxon>
        <taxon>Canariomyces</taxon>
    </lineage>
</organism>
<gene>
    <name evidence="2" type="ORF">N656DRAFT_765111</name>
</gene>
<dbReference type="PANTHER" id="PTHR10828:SF50">
    <property type="entry name" value="REDUCTASE (ARC2), PUTATIVE (AFU_ORTHOLOGUE AFUA_6G13400)-RELATED"/>
    <property type="match status" value="1"/>
</dbReference>
<dbReference type="InterPro" id="IPR036873">
    <property type="entry name" value="Rhodanese-like_dom_sf"/>
</dbReference>
<proteinExistence type="predicted"/>
<dbReference type="SUPFAM" id="SSF52821">
    <property type="entry name" value="Rhodanese/Cell cycle control phosphatase"/>
    <property type="match status" value="1"/>
</dbReference>
<dbReference type="PROSITE" id="PS50206">
    <property type="entry name" value="RHODANESE_3"/>
    <property type="match status" value="1"/>
</dbReference>
<dbReference type="GO" id="GO:0004725">
    <property type="term" value="F:protein tyrosine phosphatase activity"/>
    <property type="evidence" value="ECO:0007669"/>
    <property type="project" value="TreeGrafter"/>
</dbReference>
<keyword evidence="3" id="KW-1185">Reference proteome</keyword>
<reference evidence="2" key="1">
    <citation type="journal article" date="2023" name="Mol. Phylogenet. Evol.">
        <title>Genome-scale phylogeny and comparative genomics of the fungal order Sordariales.</title>
        <authorList>
            <person name="Hensen N."/>
            <person name="Bonometti L."/>
            <person name="Westerberg I."/>
            <person name="Brannstrom I.O."/>
            <person name="Guillou S."/>
            <person name="Cros-Aarteil S."/>
            <person name="Calhoun S."/>
            <person name="Haridas S."/>
            <person name="Kuo A."/>
            <person name="Mondo S."/>
            <person name="Pangilinan J."/>
            <person name="Riley R."/>
            <person name="LaButti K."/>
            <person name="Andreopoulos B."/>
            <person name="Lipzen A."/>
            <person name="Chen C."/>
            <person name="Yan M."/>
            <person name="Daum C."/>
            <person name="Ng V."/>
            <person name="Clum A."/>
            <person name="Steindorff A."/>
            <person name="Ohm R.A."/>
            <person name="Martin F."/>
            <person name="Silar P."/>
            <person name="Natvig D.O."/>
            <person name="Lalanne C."/>
            <person name="Gautier V."/>
            <person name="Ament-Velasquez S.L."/>
            <person name="Kruys A."/>
            <person name="Hutchinson M.I."/>
            <person name="Powell A.J."/>
            <person name="Barry K."/>
            <person name="Miller A.N."/>
            <person name="Grigoriev I.V."/>
            <person name="Debuchy R."/>
            <person name="Gladieux P."/>
            <person name="Hiltunen Thoren M."/>
            <person name="Johannesson H."/>
        </authorList>
    </citation>
    <scope>NUCLEOTIDE SEQUENCE</scope>
    <source>
        <strain evidence="2">CBS 508.74</strain>
    </source>
</reference>
<sequence>MARREDGTPWWSEFPEPRSIASKIGPEDVLRLLQDQECAEGDEPRDFLLVDARRTDFTGGAVRGAINLPAHSFYPSRKILYELCTQAGIKKVIFYCASSLGRGPRCAAWMQDYVNEVGGDIESQVMIGGIRGWVQAYAGAMMDGYDEKVWKAEKI</sequence>
<dbReference type="RefSeq" id="XP_064673658.1">
    <property type="nucleotide sequence ID" value="XM_064813376.1"/>
</dbReference>
<dbReference type="InterPro" id="IPR001763">
    <property type="entry name" value="Rhodanese-like_dom"/>
</dbReference>
<dbReference type="AlphaFoldDB" id="A0AAN6TKC9"/>
<dbReference type="Pfam" id="PF00581">
    <property type="entry name" value="Rhodanese"/>
    <property type="match status" value="1"/>
</dbReference>
<dbReference type="GeneID" id="89937501"/>
<dbReference type="GO" id="GO:0005737">
    <property type="term" value="C:cytoplasm"/>
    <property type="evidence" value="ECO:0007669"/>
    <property type="project" value="TreeGrafter"/>
</dbReference>
<dbReference type="Gene3D" id="3.40.250.10">
    <property type="entry name" value="Rhodanese-like domain"/>
    <property type="match status" value="1"/>
</dbReference>
<reference evidence="2" key="2">
    <citation type="submission" date="2023-05" db="EMBL/GenBank/DDBJ databases">
        <authorList>
            <consortium name="Lawrence Berkeley National Laboratory"/>
            <person name="Steindorff A."/>
            <person name="Hensen N."/>
            <person name="Bonometti L."/>
            <person name="Westerberg I."/>
            <person name="Brannstrom I.O."/>
            <person name="Guillou S."/>
            <person name="Cros-Aarteil S."/>
            <person name="Calhoun S."/>
            <person name="Haridas S."/>
            <person name="Kuo A."/>
            <person name="Mondo S."/>
            <person name="Pangilinan J."/>
            <person name="Riley R."/>
            <person name="Labutti K."/>
            <person name="Andreopoulos B."/>
            <person name="Lipzen A."/>
            <person name="Chen C."/>
            <person name="Yanf M."/>
            <person name="Daum C."/>
            <person name="Ng V."/>
            <person name="Clum A."/>
            <person name="Ohm R."/>
            <person name="Martin F."/>
            <person name="Silar P."/>
            <person name="Natvig D."/>
            <person name="Lalanne C."/>
            <person name="Gautier V."/>
            <person name="Ament-Velasquez S.L."/>
            <person name="Kruys A."/>
            <person name="Hutchinson M.I."/>
            <person name="Powell A.J."/>
            <person name="Barry K."/>
            <person name="Miller A.N."/>
            <person name="Grigoriev I.V."/>
            <person name="Debuchy R."/>
            <person name="Gladieux P."/>
            <person name="Thoren M.H."/>
            <person name="Johannesson H."/>
        </authorList>
    </citation>
    <scope>NUCLEOTIDE SEQUENCE</scope>
    <source>
        <strain evidence="2">CBS 508.74</strain>
    </source>
</reference>
<evidence type="ECO:0000313" key="2">
    <source>
        <dbReference type="EMBL" id="KAK4116088.1"/>
    </source>
</evidence>
<feature type="domain" description="Rhodanese" evidence="1">
    <location>
        <begin position="43"/>
        <end position="142"/>
    </location>
</feature>
<dbReference type="Proteomes" id="UP001302812">
    <property type="component" value="Unassembled WGS sequence"/>
</dbReference>
<dbReference type="EMBL" id="MU853333">
    <property type="protein sequence ID" value="KAK4116088.1"/>
    <property type="molecule type" value="Genomic_DNA"/>
</dbReference>
<protein>
    <recommendedName>
        <fullName evidence="1">Rhodanese domain-containing protein</fullName>
    </recommendedName>
</protein>
<name>A0AAN6TKC9_9PEZI</name>
<dbReference type="PANTHER" id="PTHR10828">
    <property type="entry name" value="M-PHASE INDUCER PHOSPHATASE DUAL SPECIFICITY PHOSPHATASE CDC25"/>
    <property type="match status" value="1"/>
</dbReference>
<evidence type="ECO:0000313" key="3">
    <source>
        <dbReference type="Proteomes" id="UP001302812"/>
    </source>
</evidence>
<dbReference type="SMART" id="SM00450">
    <property type="entry name" value="RHOD"/>
    <property type="match status" value="1"/>
</dbReference>
<dbReference type="GO" id="GO:0005634">
    <property type="term" value="C:nucleus"/>
    <property type="evidence" value="ECO:0007669"/>
    <property type="project" value="TreeGrafter"/>
</dbReference>